<reference evidence="1 2" key="1">
    <citation type="journal article" date="2011" name="J. Bacteriol.">
        <title>Genome sequence of Haloplasma contractile, an unusual contractile bacterium from a deep-sea anoxic brine lake.</title>
        <authorList>
            <person name="Antunes A."/>
            <person name="Alam I."/>
            <person name="El Dorry H."/>
            <person name="Siam R."/>
            <person name="Robertson A."/>
            <person name="Bajic V.B."/>
            <person name="Stingl U."/>
        </authorList>
    </citation>
    <scope>NUCLEOTIDE SEQUENCE [LARGE SCALE GENOMIC DNA]</scope>
    <source>
        <strain evidence="1 2">SSD-17B</strain>
    </source>
</reference>
<evidence type="ECO:0000313" key="1">
    <source>
        <dbReference type="EMBL" id="ERJ11032.1"/>
    </source>
</evidence>
<organism evidence="1 2">
    <name type="scientific">Haloplasma contractile SSD-17B</name>
    <dbReference type="NCBI Taxonomy" id="1033810"/>
    <lineage>
        <taxon>Bacteria</taxon>
        <taxon>Bacillati</taxon>
        <taxon>Mycoplasmatota</taxon>
        <taxon>Mollicutes</taxon>
        <taxon>Haloplasmatales</taxon>
        <taxon>Haloplasmataceae</taxon>
        <taxon>Haloplasma</taxon>
    </lineage>
</organism>
<proteinExistence type="predicted"/>
<dbReference type="RefSeq" id="WP_008825501.1">
    <property type="nucleotide sequence ID" value="NZ_AFNU02000018.1"/>
</dbReference>
<dbReference type="InParanoid" id="U2DR42"/>
<dbReference type="EMBL" id="AFNU02000018">
    <property type="protein sequence ID" value="ERJ11032.1"/>
    <property type="molecule type" value="Genomic_DNA"/>
</dbReference>
<gene>
    <name evidence="1" type="ORF">HLPCO_002923</name>
</gene>
<comment type="caution">
    <text evidence="1">The sequence shown here is derived from an EMBL/GenBank/DDBJ whole genome shotgun (WGS) entry which is preliminary data.</text>
</comment>
<keyword evidence="2" id="KW-1185">Reference proteome</keyword>
<name>U2DR42_9MOLU</name>
<dbReference type="AlphaFoldDB" id="U2DR42"/>
<protein>
    <submittedName>
        <fullName evidence="1">Uncharacterized protein</fullName>
    </submittedName>
</protein>
<reference evidence="1 2" key="2">
    <citation type="journal article" date="2013" name="PLoS ONE">
        <title>INDIGO - INtegrated Data Warehouse of MIcrobial GenOmes with Examples from the Red Sea Extremophiles.</title>
        <authorList>
            <person name="Alam I."/>
            <person name="Antunes A."/>
            <person name="Kamau A.A."/>
            <person name="Ba Alawi W."/>
            <person name="Kalkatawi M."/>
            <person name="Stingl U."/>
            <person name="Bajic V.B."/>
        </authorList>
    </citation>
    <scope>NUCLEOTIDE SEQUENCE [LARGE SCALE GENOMIC DNA]</scope>
    <source>
        <strain evidence="1 2">SSD-17B</strain>
    </source>
</reference>
<dbReference type="Proteomes" id="UP000005707">
    <property type="component" value="Unassembled WGS sequence"/>
</dbReference>
<accession>U2DR42</accession>
<dbReference type="OrthoDB" id="9838270at2"/>
<evidence type="ECO:0000313" key="2">
    <source>
        <dbReference type="Proteomes" id="UP000005707"/>
    </source>
</evidence>
<sequence>MRIIQSLNNINQLKKHSLLAKDFLEQIHEDFQWRLNEFTSLDCEFTPEDNGITVILEPGDTSEALKYIGISSLKEAIPEFVDTFDIGGSTYTKSLILFNNEYSVMLYGNPSEIDKEFDNWINENL</sequence>